<gene>
    <name evidence="2" type="ORF">GYMLUDRAFT_250862</name>
</gene>
<feature type="compositionally biased region" description="Acidic residues" evidence="1">
    <location>
        <begin position="125"/>
        <end position="143"/>
    </location>
</feature>
<evidence type="ECO:0000256" key="1">
    <source>
        <dbReference type="SAM" id="MobiDB-lite"/>
    </source>
</evidence>
<feature type="region of interest" description="Disordered" evidence="1">
    <location>
        <begin position="1"/>
        <end position="38"/>
    </location>
</feature>
<feature type="region of interest" description="Disordered" evidence="1">
    <location>
        <begin position="91"/>
        <end position="143"/>
    </location>
</feature>
<evidence type="ECO:0000313" key="2">
    <source>
        <dbReference type="EMBL" id="KIK52883.1"/>
    </source>
</evidence>
<name>A0A0D0CD48_9AGAR</name>
<keyword evidence="3" id="KW-1185">Reference proteome</keyword>
<protein>
    <submittedName>
        <fullName evidence="2">Uncharacterized protein</fullName>
    </submittedName>
</protein>
<reference evidence="2 3" key="1">
    <citation type="submission" date="2014-04" db="EMBL/GenBank/DDBJ databases">
        <title>Evolutionary Origins and Diversification of the Mycorrhizal Mutualists.</title>
        <authorList>
            <consortium name="DOE Joint Genome Institute"/>
            <consortium name="Mycorrhizal Genomics Consortium"/>
            <person name="Kohler A."/>
            <person name="Kuo A."/>
            <person name="Nagy L.G."/>
            <person name="Floudas D."/>
            <person name="Copeland A."/>
            <person name="Barry K.W."/>
            <person name="Cichocki N."/>
            <person name="Veneault-Fourrey C."/>
            <person name="LaButti K."/>
            <person name="Lindquist E.A."/>
            <person name="Lipzen A."/>
            <person name="Lundell T."/>
            <person name="Morin E."/>
            <person name="Murat C."/>
            <person name="Riley R."/>
            <person name="Ohm R."/>
            <person name="Sun H."/>
            <person name="Tunlid A."/>
            <person name="Henrissat B."/>
            <person name="Grigoriev I.V."/>
            <person name="Hibbett D.S."/>
            <person name="Martin F."/>
        </authorList>
    </citation>
    <scope>NUCLEOTIDE SEQUENCE [LARGE SCALE GENOMIC DNA]</scope>
    <source>
        <strain evidence="2 3">FD-317 M1</strain>
    </source>
</reference>
<feature type="compositionally biased region" description="Acidic residues" evidence="1">
    <location>
        <begin position="106"/>
        <end position="119"/>
    </location>
</feature>
<dbReference type="HOGENOM" id="CLU_1806383_0_0_1"/>
<feature type="compositionally biased region" description="Polar residues" evidence="1">
    <location>
        <begin position="27"/>
        <end position="38"/>
    </location>
</feature>
<organism evidence="2 3">
    <name type="scientific">Collybiopsis luxurians FD-317 M1</name>
    <dbReference type="NCBI Taxonomy" id="944289"/>
    <lineage>
        <taxon>Eukaryota</taxon>
        <taxon>Fungi</taxon>
        <taxon>Dikarya</taxon>
        <taxon>Basidiomycota</taxon>
        <taxon>Agaricomycotina</taxon>
        <taxon>Agaricomycetes</taxon>
        <taxon>Agaricomycetidae</taxon>
        <taxon>Agaricales</taxon>
        <taxon>Marasmiineae</taxon>
        <taxon>Omphalotaceae</taxon>
        <taxon>Collybiopsis</taxon>
        <taxon>Collybiopsis luxurians</taxon>
    </lineage>
</organism>
<dbReference type="AlphaFoldDB" id="A0A0D0CD48"/>
<dbReference type="Proteomes" id="UP000053593">
    <property type="component" value="Unassembled WGS sequence"/>
</dbReference>
<dbReference type="EMBL" id="KN834836">
    <property type="protein sequence ID" value="KIK52883.1"/>
    <property type="molecule type" value="Genomic_DNA"/>
</dbReference>
<accession>A0A0D0CD48</accession>
<sequence length="143" mass="15690">MPTKYTHTSRKPHHDTVTKTHGRALHPSNNTRNSASQPQNQLNFLIFLKTAPPPKPQASSGICSSKLGIFECPSGNRRGLDSLVPVSCNDIPRSRSSQDSLREMDLDGGEEIEEMEVAEESVVTDVEDDKLDEEDESEVGNSG</sequence>
<evidence type="ECO:0000313" key="3">
    <source>
        <dbReference type="Proteomes" id="UP000053593"/>
    </source>
</evidence>
<proteinExistence type="predicted"/>